<feature type="transmembrane region" description="Helical" evidence="1">
    <location>
        <begin position="418"/>
        <end position="437"/>
    </location>
</feature>
<organism evidence="2 3">
    <name type="scientific">Desulfosalsimonas propionicica</name>
    <dbReference type="NCBI Taxonomy" id="332175"/>
    <lineage>
        <taxon>Bacteria</taxon>
        <taxon>Pseudomonadati</taxon>
        <taxon>Thermodesulfobacteriota</taxon>
        <taxon>Desulfobacteria</taxon>
        <taxon>Desulfobacterales</taxon>
        <taxon>Desulfosalsimonadaceae</taxon>
        <taxon>Desulfosalsimonas</taxon>
    </lineage>
</organism>
<keyword evidence="1" id="KW-1133">Transmembrane helix</keyword>
<dbReference type="EMBL" id="JACDUS010000001">
    <property type="protein sequence ID" value="MBA2880008.1"/>
    <property type="molecule type" value="Genomic_DNA"/>
</dbReference>
<feature type="transmembrane region" description="Helical" evidence="1">
    <location>
        <begin position="96"/>
        <end position="117"/>
    </location>
</feature>
<keyword evidence="3" id="KW-1185">Reference proteome</keyword>
<dbReference type="RefSeq" id="WP_181549683.1">
    <property type="nucleotide sequence ID" value="NZ_JACDUS010000001.1"/>
</dbReference>
<comment type="caution">
    <text evidence="2">The sequence shown here is derived from an EMBL/GenBank/DDBJ whole genome shotgun (WGS) entry which is preliminary data.</text>
</comment>
<name>A0A7W0HJE7_9BACT</name>
<evidence type="ECO:0000313" key="3">
    <source>
        <dbReference type="Proteomes" id="UP000525298"/>
    </source>
</evidence>
<reference evidence="2 3" key="1">
    <citation type="submission" date="2020-07" db="EMBL/GenBank/DDBJ databases">
        <title>Genomic Encyclopedia of Type Strains, Phase IV (KMG-IV): sequencing the most valuable type-strain genomes for metagenomic binning, comparative biology and taxonomic classification.</title>
        <authorList>
            <person name="Goeker M."/>
        </authorList>
    </citation>
    <scope>NUCLEOTIDE SEQUENCE [LARGE SCALE GENOMIC DNA]</scope>
    <source>
        <strain evidence="2 3">DSM 17721</strain>
    </source>
</reference>
<keyword evidence="1" id="KW-0812">Transmembrane</keyword>
<feature type="transmembrane region" description="Helical" evidence="1">
    <location>
        <begin position="329"/>
        <end position="349"/>
    </location>
</feature>
<feature type="transmembrane region" description="Helical" evidence="1">
    <location>
        <begin position="210"/>
        <end position="232"/>
    </location>
</feature>
<feature type="transmembrane region" description="Helical" evidence="1">
    <location>
        <begin position="12"/>
        <end position="33"/>
    </location>
</feature>
<keyword evidence="1" id="KW-0472">Membrane</keyword>
<accession>A0A7W0HJE7</accession>
<dbReference type="AlphaFoldDB" id="A0A7W0HJE7"/>
<sequence length="694" mass="79197">MYPLQMFFRKKIHAKVIWLLVVFCAIALIKYLWQFYVPGPFIFADETEYFQNARKIAENGELLISQYNPLYPILISPLIKYFDIITAYELVKLFNILIYTSSLFILYHLALRLFSTWRQALFISGLAVLLPLSSSTFLVWANPLSYFLFFATAFCAVKFAESPYSTFWASIASIVAGLSFLSKQGGIVDVGAFISIVLLLIIIRKTNIKCVVYALIPAITMVAGMFIFRMCYSSSISGYSHSLSPEISFIEMVFYLSHALLINIGIIYLTGYISLFTIFILLLTRIKSIDWTNQILIIYTGVSILGYLALVIVHRTFTPHIELFHEIPMGRYLDSPMVLVFIIGLSAYIGNLSKVMFLRKIEYFCFSALGIIIVFGSGLLKHLSAYDMINSPALTLYSFIYNKTGIHWPRELQLDWNLQLLLIISLLLSCLFLGSLTHRKFLKLIFISFLSILTIATFSTSHYYMFKISKSPSDFNHLMRYLTKKDLLPGVFNPNEFESDNIKSNDYIYKFWTGSNSLYGYPYGNSLIFFGQSSNAFVKPDSITYSIENLASIPGITIDNSEKLYFQNNDGLVGNTPTTIKVKVARQGIYKLGICSSKNKKKNTIIKDSRGNIYSIAREKIITVIATGNPPYFNIEILSDNHGNEWGLKSMHIQPMDSVKFPCAYITIDDLNFESDLNFGRYNIKKLCYEEKTR</sequence>
<feature type="transmembrane region" description="Helical" evidence="1">
    <location>
        <begin position="187"/>
        <end position="203"/>
    </location>
</feature>
<proteinExistence type="predicted"/>
<gene>
    <name evidence="2" type="ORF">HNR65_000315</name>
</gene>
<feature type="transmembrane region" description="Helical" evidence="1">
    <location>
        <begin position="361"/>
        <end position="380"/>
    </location>
</feature>
<feature type="transmembrane region" description="Helical" evidence="1">
    <location>
        <begin position="252"/>
        <end position="283"/>
    </location>
</feature>
<evidence type="ECO:0000313" key="2">
    <source>
        <dbReference type="EMBL" id="MBA2880008.1"/>
    </source>
</evidence>
<dbReference type="Proteomes" id="UP000525298">
    <property type="component" value="Unassembled WGS sequence"/>
</dbReference>
<evidence type="ECO:0008006" key="4">
    <source>
        <dbReference type="Google" id="ProtNLM"/>
    </source>
</evidence>
<protein>
    <recommendedName>
        <fullName evidence="4">Glycosyltransferase RgtA/B/C/D-like domain-containing protein</fullName>
    </recommendedName>
</protein>
<evidence type="ECO:0000256" key="1">
    <source>
        <dbReference type="SAM" id="Phobius"/>
    </source>
</evidence>
<feature type="transmembrane region" description="Helical" evidence="1">
    <location>
        <begin position="444"/>
        <end position="466"/>
    </location>
</feature>
<feature type="transmembrane region" description="Helical" evidence="1">
    <location>
        <begin position="295"/>
        <end position="317"/>
    </location>
</feature>